<organism evidence="2 3">
    <name type="scientific">Corynebacterium felinum</name>
    <dbReference type="NCBI Taxonomy" id="131318"/>
    <lineage>
        <taxon>Bacteria</taxon>
        <taxon>Bacillati</taxon>
        <taxon>Actinomycetota</taxon>
        <taxon>Actinomycetes</taxon>
        <taxon>Mycobacteriales</taxon>
        <taxon>Corynebacteriaceae</taxon>
        <taxon>Corynebacterium</taxon>
    </lineage>
</organism>
<evidence type="ECO:0000259" key="1">
    <source>
        <dbReference type="Pfam" id="PF00501"/>
    </source>
</evidence>
<reference evidence="2 3" key="1">
    <citation type="submission" date="2023-07" db="EMBL/GenBank/DDBJ databases">
        <title>Sequencing the genomes of 1000 actinobacteria strains.</title>
        <authorList>
            <person name="Klenk H.-P."/>
        </authorList>
    </citation>
    <scope>NUCLEOTIDE SEQUENCE [LARGE SCALE GENOMIC DNA]</scope>
    <source>
        <strain evidence="2 3">DSM 44508</strain>
    </source>
</reference>
<sequence>MSIANVPSQYLLATQAPAKRTLIDILRASVDKHPEAAAIDDGEVITYAELWEEITAQAAHLHTLGIRRGDRIGIRMSSGRKDLYIAILATLTAGAAYVPVDADDPDERAELVFSEARINALYTDDGPQLIRATPGGDTRRPPAQQRRLDHLHLRLHRNPQRCCRHPPQRRRIRRRRIRTVSRQRTSRPARSG</sequence>
<proteinExistence type="predicted"/>
<dbReference type="InterPro" id="IPR042099">
    <property type="entry name" value="ANL_N_sf"/>
</dbReference>
<keyword evidence="3" id="KW-1185">Reference proteome</keyword>
<gene>
    <name evidence="2" type="ORF">J2S37_000403</name>
</gene>
<dbReference type="Proteomes" id="UP001183619">
    <property type="component" value="Unassembled WGS sequence"/>
</dbReference>
<evidence type="ECO:0000313" key="2">
    <source>
        <dbReference type="EMBL" id="MDR7353865.1"/>
    </source>
</evidence>
<dbReference type="EMBL" id="JAVDYF010000001">
    <property type="protein sequence ID" value="MDR7353865.1"/>
    <property type="molecule type" value="Genomic_DNA"/>
</dbReference>
<name>A0ABU2B5H5_9CORY</name>
<dbReference type="SUPFAM" id="SSF56801">
    <property type="entry name" value="Acetyl-CoA synthetase-like"/>
    <property type="match status" value="1"/>
</dbReference>
<dbReference type="Gene3D" id="3.40.50.12780">
    <property type="entry name" value="N-terminal domain of ligase-like"/>
    <property type="match status" value="1"/>
</dbReference>
<dbReference type="InterPro" id="IPR000873">
    <property type="entry name" value="AMP-dep_synth/lig_dom"/>
</dbReference>
<accession>A0ABU2B5H5</accession>
<comment type="caution">
    <text evidence="2">The sequence shown here is derived from an EMBL/GenBank/DDBJ whole genome shotgun (WGS) entry which is preliminary data.</text>
</comment>
<dbReference type="PANTHER" id="PTHR45527">
    <property type="entry name" value="NONRIBOSOMAL PEPTIDE SYNTHETASE"/>
    <property type="match status" value="1"/>
</dbReference>
<dbReference type="PANTHER" id="PTHR45527:SF1">
    <property type="entry name" value="FATTY ACID SYNTHASE"/>
    <property type="match status" value="1"/>
</dbReference>
<dbReference type="Pfam" id="PF00501">
    <property type="entry name" value="AMP-binding"/>
    <property type="match status" value="1"/>
</dbReference>
<protein>
    <submittedName>
        <fullName evidence="2">Non-ribosomal peptide synthetase component F</fullName>
    </submittedName>
</protein>
<evidence type="ECO:0000313" key="3">
    <source>
        <dbReference type="Proteomes" id="UP001183619"/>
    </source>
</evidence>
<feature type="domain" description="AMP-dependent synthetase/ligase" evidence="1">
    <location>
        <begin position="27"/>
        <end position="132"/>
    </location>
</feature>